<dbReference type="InterPro" id="IPR006644">
    <property type="entry name" value="Cadg"/>
</dbReference>
<feature type="region of interest" description="Disordered" evidence="1">
    <location>
        <begin position="119"/>
        <end position="139"/>
    </location>
</feature>
<proteinExistence type="predicted"/>
<evidence type="ECO:0000256" key="1">
    <source>
        <dbReference type="SAM" id="MobiDB-lite"/>
    </source>
</evidence>
<dbReference type="Gene3D" id="2.60.40.10">
    <property type="entry name" value="Immunoglobulins"/>
    <property type="match status" value="1"/>
</dbReference>
<dbReference type="InterPro" id="IPR014917">
    <property type="entry name" value="DUF1800"/>
</dbReference>
<dbReference type="GO" id="GO:0005509">
    <property type="term" value="F:calcium ion binding"/>
    <property type="evidence" value="ECO:0007669"/>
    <property type="project" value="InterPro"/>
</dbReference>
<dbReference type="Gene3D" id="2.60.40.2810">
    <property type="match status" value="1"/>
</dbReference>
<reference evidence="3" key="1">
    <citation type="journal article" date="2021" name="Proc. Natl. Acad. Sci. U.S.A.">
        <title>Global biogeography of chemosynthetic symbionts reveals both localized and globally distributed symbiont groups. .</title>
        <authorList>
            <person name="Osvatic J.T."/>
            <person name="Wilkins L.G.E."/>
            <person name="Leibrecht L."/>
            <person name="Leray M."/>
            <person name="Zauner S."/>
            <person name="Polzin J."/>
            <person name="Camacho Y."/>
            <person name="Gros O."/>
            <person name="van Gils J.A."/>
            <person name="Eisen J.A."/>
            <person name="Petersen J.M."/>
            <person name="Yuen B."/>
        </authorList>
    </citation>
    <scope>NUCLEOTIDE SEQUENCE</scope>
    <source>
        <strain evidence="3">MAGL173</strain>
    </source>
</reference>
<accession>A0A9E4K207</accession>
<dbReference type="PROSITE" id="PS51257">
    <property type="entry name" value="PROKAR_LIPOPROTEIN"/>
    <property type="match status" value="1"/>
</dbReference>
<dbReference type="Pfam" id="PF17963">
    <property type="entry name" value="Big_9"/>
    <property type="match status" value="2"/>
</dbReference>
<protein>
    <submittedName>
        <fullName evidence="3">DUF1800 family protein</fullName>
    </submittedName>
</protein>
<dbReference type="EMBL" id="JAEPDI010000001">
    <property type="protein sequence ID" value="MCG7937882.1"/>
    <property type="molecule type" value="Genomic_DNA"/>
</dbReference>
<evidence type="ECO:0000313" key="4">
    <source>
        <dbReference type="Proteomes" id="UP000886687"/>
    </source>
</evidence>
<dbReference type="PANTHER" id="PTHR43737">
    <property type="entry name" value="BLL7424 PROTEIN"/>
    <property type="match status" value="1"/>
</dbReference>
<sequence length="949" mass="105019">MDALKKISPNNILCLLLSLLLSGCIEENTAPEAENDSATLTQGDSILIKVLDNDSDANSDPLEVTNLSSPERGRVTLQADGSVLYQHDGSETAEDQFTYTAFDGAVDSAPATVALTIQSSEASPEENAEDTPSPTAVNQRPLAVNDQFQVDSGAQIPLNLLQNDQDPDGDPLQITHLTNPQYGSLQLSVDGTIVTYRHNGSDAEQDQFSYIVSDGSIQSQPAQVTIRISPSNQAPQFTQSGQSRSIAIDELYTLVFQAMDPDGDDLTYHVTGLPYWLIYTTETRTISGSPSWEELGNRYQIVITASDGLNVTENQFILNIEQTQSVTDEMAHRLLLQTTFGPIQSEIGRVKSLGISGWIDHQLNMNSAYSSPTDGWKTHLERTQEIALQAEPGVDWYESNQIFNQQPHSSSVKDYQMAAWWESALGATAPNRQQIGTDQLRQRIAYALSQLLVVSTSSPTMMSRGESLAVYYDLLAKHAFGNYRQLLKEISTNPAMGVYLSHQGNRKADPDTGSRPDENFAREIIQLFTIGLYELNLDGSPNRDGNHTTYPDQGSHTVATYTQTDIEELAKVMTGWDLADNNNFGQLRSSSGNYTVPMVFNPSMHEDEAAEGGDGRITLMGQTLSLNSGSDQSGLDSALDRLFAHPNIAPYVSKHLIQRLVTSNPSANYVARVARIFNDNGQGLKGDLKAVIRGILLDPEARDESYQSNPAYGKAKEPLLAITQLLRAAHVTPLNGWSSKQNVAMNHVYWYREPENQINQAAMRAPSVFNFYSPGHVPSDPYFTSHQLVGPEFQIQTSQMLVDYNNLVVFLISNLEKNRIIKNSGKSLSEFANLRKYYSLSLLTSFDTELRLFEQALENDSNGDFSNLKDDITDNNGDTPKSRGINALIDHLDLQLLGSQMSDEYRDALKHYLMTSNYTNSGNNLERARRIVQEAFIFITTSSAYMIQK</sequence>
<dbReference type="InterPro" id="IPR015919">
    <property type="entry name" value="Cadherin-like_sf"/>
</dbReference>
<gene>
    <name evidence="3" type="ORF">JAZ04_03360</name>
</gene>
<dbReference type="Pfam" id="PF08811">
    <property type="entry name" value="DUF1800"/>
    <property type="match status" value="1"/>
</dbReference>
<evidence type="ECO:0000259" key="2">
    <source>
        <dbReference type="SMART" id="SM00736"/>
    </source>
</evidence>
<feature type="domain" description="Dystroglycan-type cadherin-like" evidence="2">
    <location>
        <begin position="237"/>
        <end position="327"/>
    </location>
</feature>
<dbReference type="GO" id="GO:0016020">
    <property type="term" value="C:membrane"/>
    <property type="evidence" value="ECO:0007669"/>
    <property type="project" value="InterPro"/>
</dbReference>
<dbReference type="SUPFAM" id="SSF49313">
    <property type="entry name" value="Cadherin-like"/>
    <property type="match status" value="1"/>
</dbReference>
<comment type="caution">
    <text evidence="3">The sequence shown here is derived from an EMBL/GenBank/DDBJ whole genome shotgun (WGS) entry which is preliminary data.</text>
</comment>
<dbReference type="SMART" id="SM00736">
    <property type="entry name" value="CADG"/>
    <property type="match status" value="1"/>
</dbReference>
<evidence type="ECO:0000313" key="3">
    <source>
        <dbReference type="EMBL" id="MCG7937882.1"/>
    </source>
</evidence>
<dbReference type="AlphaFoldDB" id="A0A9E4K207"/>
<dbReference type="Pfam" id="PF05345">
    <property type="entry name" value="He_PIG"/>
    <property type="match status" value="1"/>
</dbReference>
<dbReference type="Proteomes" id="UP000886687">
    <property type="component" value="Unassembled WGS sequence"/>
</dbReference>
<dbReference type="InterPro" id="IPR013783">
    <property type="entry name" value="Ig-like_fold"/>
</dbReference>
<dbReference type="PANTHER" id="PTHR43737:SF1">
    <property type="entry name" value="DUF1501 DOMAIN-CONTAINING PROTEIN"/>
    <property type="match status" value="1"/>
</dbReference>
<organism evidence="3 4">
    <name type="scientific">Candidatus Thiodiazotropha lotti</name>
    <dbReference type="NCBI Taxonomy" id="2792787"/>
    <lineage>
        <taxon>Bacteria</taxon>
        <taxon>Pseudomonadati</taxon>
        <taxon>Pseudomonadota</taxon>
        <taxon>Gammaproteobacteria</taxon>
        <taxon>Chromatiales</taxon>
        <taxon>Sedimenticolaceae</taxon>
        <taxon>Candidatus Thiodiazotropha</taxon>
    </lineage>
</organism>
<name>A0A9E4K207_9GAMM</name>